<organism evidence="7 8">
    <name type="scientific">Segatella bryantii</name>
    <name type="common">Prevotella bryantii</name>
    <dbReference type="NCBI Taxonomy" id="77095"/>
    <lineage>
        <taxon>Bacteria</taxon>
        <taxon>Pseudomonadati</taxon>
        <taxon>Bacteroidota</taxon>
        <taxon>Bacteroidia</taxon>
        <taxon>Bacteroidales</taxon>
        <taxon>Prevotellaceae</taxon>
        <taxon>Segatella</taxon>
    </lineage>
</organism>
<evidence type="ECO:0000313" key="8">
    <source>
        <dbReference type="Proteomes" id="UP000887043"/>
    </source>
</evidence>
<feature type="region of interest" description="Disordered" evidence="5">
    <location>
        <begin position="194"/>
        <end position="214"/>
    </location>
</feature>
<dbReference type="GO" id="GO:0016787">
    <property type="term" value="F:hydrolase activity"/>
    <property type="evidence" value="ECO:0007669"/>
    <property type="project" value="UniProtKB-KW"/>
</dbReference>
<dbReference type="InterPro" id="IPR001279">
    <property type="entry name" value="Metallo-B-lactamas"/>
</dbReference>
<comment type="cofactor">
    <cofactor evidence="1">
        <name>Zn(2+)</name>
        <dbReference type="ChEBI" id="CHEBI:29105"/>
    </cofactor>
</comment>
<evidence type="ECO:0000259" key="6">
    <source>
        <dbReference type="SMART" id="SM00849"/>
    </source>
</evidence>
<dbReference type="PANTHER" id="PTHR46233">
    <property type="entry name" value="HYDROXYACYLGLUTATHIONE HYDROLASE GLOC"/>
    <property type="match status" value="1"/>
</dbReference>
<dbReference type="SMART" id="SM00849">
    <property type="entry name" value="Lactamase_B"/>
    <property type="match status" value="1"/>
</dbReference>
<dbReference type="Proteomes" id="UP000887043">
    <property type="component" value="Unassembled WGS sequence"/>
</dbReference>
<accession>A0AA37HUZ0</accession>
<dbReference type="EMBL" id="BPTR01000001">
    <property type="protein sequence ID" value="GJG26772.1"/>
    <property type="molecule type" value="Genomic_DNA"/>
</dbReference>
<evidence type="ECO:0000256" key="1">
    <source>
        <dbReference type="ARBA" id="ARBA00001947"/>
    </source>
</evidence>
<evidence type="ECO:0000256" key="3">
    <source>
        <dbReference type="ARBA" id="ARBA00022801"/>
    </source>
</evidence>
<dbReference type="RefSeq" id="WP_006283230.1">
    <property type="nucleotide sequence ID" value="NZ_BPTR01000001.1"/>
</dbReference>
<proteinExistence type="predicted"/>
<sequence length="214" mass="24168">MLKIQRFACNMLNENCYVASDETKECIIVDCGAYYPEERQAIVDYINNNQLIPKHLICTHGHLDHNMGNDTIFEQYGLKPECSAGDEEYIVDLKKQGIEMFGIELNNQFPPVDHFFEENETINFGTHHLRIIATPGHSRGSVTFIDDEEHIAFTGDTLFNHSIGRTDFKGGSMFAMINSLRLLAQLPDNTRILPGHGTETTIGNEVGGNPYMDR</sequence>
<evidence type="ECO:0000256" key="5">
    <source>
        <dbReference type="SAM" id="MobiDB-lite"/>
    </source>
</evidence>
<dbReference type="Pfam" id="PF00753">
    <property type="entry name" value="Lactamase_B"/>
    <property type="match status" value="1"/>
</dbReference>
<reference evidence="7" key="1">
    <citation type="submission" date="2021-08" db="EMBL/GenBank/DDBJ databases">
        <title>Prevotella lacticifex sp. nov., isolated from rumen of cow.</title>
        <authorList>
            <person name="Shinkai T."/>
            <person name="Ikeyama N."/>
            <person name="Kumagai M."/>
            <person name="Ohmori H."/>
            <person name="Sakamoto M."/>
            <person name="Ohkuma M."/>
            <person name="Mitsumori M."/>
        </authorList>
    </citation>
    <scope>NUCLEOTIDE SEQUENCE</scope>
    <source>
        <strain evidence="7">DSM 11371</strain>
    </source>
</reference>
<evidence type="ECO:0000256" key="4">
    <source>
        <dbReference type="ARBA" id="ARBA00022833"/>
    </source>
</evidence>
<dbReference type="Gene3D" id="3.60.15.10">
    <property type="entry name" value="Ribonuclease Z/Hydroxyacylglutathione hydrolase-like"/>
    <property type="match status" value="1"/>
</dbReference>
<dbReference type="AlphaFoldDB" id="A0AA37HUZ0"/>
<comment type="caution">
    <text evidence="7">The sequence shown here is derived from an EMBL/GenBank/DDBJ whole genome shotgun (WGS) entry which is preliminary data.</text>
</comment>
<dbReference type="CDD" id="cd06262">
    <property type="entry name" value="metallo-hydrolase-like_MBL-fold"/>
    <property type="match status" value="1"/>
</dbReference>
<gene>
    <name evidence="7" type="ORF">PRRU23_04720</name>
</gene>
<protein>
    <submittedName>
        <fullName evidence="7">MBL fold hydrolase</fullName>
    </submittedName>
</protein>
<dbReference type="GO" id="GO:0046872">
    <property type="term" value="F:metal ion binding"/>
    <property type="evidence" value="ECO:0007669"/>
    <property type="project" value="UniProtKB-KW"/>
</dbReference>
<keyword evidence="3 7" id="KW-0378">Hydrolase</keyword>
<dbReference type="InterPro" id="IPR036866">
    <property type="entry name" value="RibonucZ/Hydroxyglut_hydro"/>
</dbReference>
<evidence type="ECO:0000256" key="2">
    <source>
        <dbReference type="ARBA" id="ARBA00022723"/>
    </source>
</evidence>
<name>A0AA37HUZ0_SEGBR</name>
<dbReference type="PANTHER" id="PTHR46233:SF3">
    <property type="entry name" value="HYDROXYACYLGLUTATHIONE HYDROLASE GLOC"/>
    <property type="match status" value="1"/>
</dbReference>
<keyword evidence="4" id="KW-0862">Zinc</keyword>
<dbReference type="InterPro" id="IPR051453">
    <property type="entry name" value="MBL_Glyoxalase_II"/>
</dbReference>
<dbReference type="SUPFAM" id="SSF56281">
    <property type="entry name" value="Metallo-hydrolase/oxidoreductase"/>
    <property type="match status" value="1"/>
</dbReference>
<feature type="domain" description="Metallo-beta-lactamase" evidence="6">
    <location>
        <begin position="13"/>
        <end position="196"/>
    </location>
</feature>
<keyword evidence="2" id="KW-0479">Metal-binding</keyword>
<evidence type="ECO:0000313" key="7">
    <source>
        <dbReference type="EMBL" id="GJG26772.1"/>
    </source>
</evidence>